<name>A0ABY5PML3_9ACTN</name>
<keyword evidence="9" id="KW-1185">Reference proteome</keyword>
<dbReference type="PROSITE" id="PS00138">
    <property type="entry name" value="SUBTILASE_SER"/>
    <property type="match status" value="1"/>
</dbReference>
<evidence type="ECO:0000259" key="7">
    <source>
        <dbReference type="Pfam" id="PF00082"/>
    </source>
</evidence>
<dbReference type="InterPro" id="IPR036852">
    <property type="entry name" value="Peptidase_S8/S53_dom_sf"/>
</dbReference>
<evidence type="ECO:0000256" key="3">
    <source>
        <dbReference type="ARBA" id="ARBA00022801"/>
    </source>
</evidence>
<keyword evidence="2 5" id="KW-0645">Protease</keyword>
<evidence type="ECO:0000313" key="9">
    <source>
        <dbReference type="Proteomes" id="UP001058860"/>
    </source>
</evidence>
<dbReference type="PANTHER" id="PTHR43806">
    <property type="entry name" value="PEPTIDASE S8"/>
    <property type="match status" value="1"/>
</dbReference>
<dbReference type="PROSITE" id="PS51892">
    <property type="entry name" value="SUBTILASE"/>
    <property type="match status" value="1"/>
</dbReference>
<dbReference type="PANTHER" id="PTHR43806:SF11">
    <property type="entry name" value="CEREVISIN-RELATED"/>
    <property type="match status" value="1"/>
</dbReference>
<dbReference type="PRINTS" id="PR00723">
    <property type="entry name" value="SUBTILISIN"/>
</dbReference>
<evidence type="ECO:0000256" key="1">
    <source>
        <dbReference type="ARBA" id="ARBA00011073"/>
    </source>
</evidence>
<gene>
    <name evidence="8" type="ORF">LRS13_08570</name>
</gene>
<organism evidence="8 9">
    <name type="scientific">Svornostia abyssi</name>
    <dbReference type="NCBI Taxonomy" id="2898438"/>
    <lineage>
        <taxon>Bacteria</taxon>
        <taxon>Bacillati</taxon>
        <taxon>Actinomycetota</taxon>
        <taxon>Thermoleophilia</taxon>
        <taxon>Solirubrobacterales</taxon>
        <taxon>Baekduiaceae</taxon>
        <taxon>Svornostia</taxon>
    </lineage>
</organism>
<dbReference type="InterPro" id="IPR023828">
    <property type="entry name" value="Peptidase_S8_Ser-AS"/>
</dbReference>
<dbReference type="EMBL" id="CP088295">
    <property type="protein sequence ID" value="UUY05557.1"/>
    <property type="molecule type" value="Genomic_DNA"/>
</dbReference>
<evidence type="ECO:0000256" key="2">
    <source>
        <dbReference type="ARBA" id="ARBA00022670"/>
    </source>
</evidence>
<keyword evidence="4 5" id="KW-0720">Serine protease</keyword>
<evidence type="ECO:0000256" key="5">
    <source>
        <dbReference type="PROSITE-ProRule" id="PRU01240"/>
    </source>
</evidence>
<evidence type="ECO:0000256" key="4">
    <source>
        <dbReference type="ARBA" id="ARBA00022825"/>
    </source>
</evidence>
<evidence type="ECO:0000256" key="6">
    <source>
        <dbReference type="SAM" id="SignalP"/>
    </source>
</evidence>
<reference evidence="9" key="1">
    <citation type="submission" date="2021-11" db="EMBL/GenBank/DDBJ databases">
        <title>Cultivation dependent microbiological survey of springs from the worlds oldest radium mine currently devoted to the extraction of radon-saturated water.</title>
        <authorList>
            <person name="Kapinusova G."/>
            <person name="Smrhova T."/>
            <person name="Strejcek M."/>
            <person name="Suman J."/>
            <person name="Jani K."/>
            <person name="Pajer P."/>
            <person name="Uhlik O."/>
        </authorList>
    </citation>
    <scope>NUCLEOTIDE SEQUENCE [LARGE SCALE GENOMIC DNA]</scope>
    <source>
        <strain evidence="9">J379</strain>
    </source>
</reference>
<sequence>MTRFAITCATAALAAGLGAGPAAAAPGDAYREGEVVVAPKHGAAKVVHVGGDDAVDPTVRALRARPDLVRSAAPNPVARIAAARQAAPTELVPDDPGTGKGWQELQWNFTGPYSVNAQQAWANAANAGGRGGRGVIVAVLDTGVAYRTAGRFRRSPDLTSKDFVRGYDFVDNDAHPDDHNGHGTHVASTIGEATNNGVGLTGLAYGARIMPVRVLDTIGEGDALAIAKGVRFATRRGANVINLSLEFSPEITSEEIPELLDAIAAAREAGILVVGASGNEGYRNVAWPARASNVLAVGATTERGCLSEFSNEGRGLDIVAPGGGQDAGTTGEPNCLPSEIGRPIYQLTFTGSVRSFGLPGTYEGTSMAAPHVSATAALVIASKVLGDKPTPSQLTAHLKRTARDLGPKGYDTRYGAGLIDAAAATVPVR</sequence>
<feature type="chain" id="PRO_5045622134" evidence="6">
    <location>
        <begin position="25"/>
        <end position="429"/>
    </location>
</feature>
<feature type="active site" description="Charge relay system" evidence="5">
    <location>
        <position position="182"/>
    </location>
</feature>
<keyword evidence="3 5" id="KW-0378">Hydrolase</keyword>
<dbReference type="InterPro" id="IPR000209">
    <property type="entry name" value="Peptidase_S8/S53_dom"/>
</dbReference>
<feature type="signal peptide" evidence="6">
    <location>
        <begin position="1"/>
        <end position="24"/>
    </location>
</feature>
<dbReference type="InterPro" id="IPR050131">
    <property type="entry name" value="Peptidase_S8_subtilisin-like"/>
</dbReference>
<feature type="active site" description="Charge relay system" evidence="5">
    <location>
        <position position="141"/>
    </location>
</feature>
<dbReference type="InterPro" id="IPR015500">
    <property type="entry name" value="Peptidase_S8_subtilisin-rel"/>
</dbReference>
<feature type="active site" description="Charge relay system" evidence="5">
    <location>
        <position position="366"/>
    </location>
</feature>
<dbReference type="SUPFAM" id="SSF52743">
    <property type="entry name" value="Subtilisin-like"/>
    <property type="match status" value="1"/>
</dbReference>
<proteinExistence type="inferred from homology"/>
<evidence type="ECO:0000313" key="8">
    <source>
        <dbReference type="EMBL" id="UUY05557.1"/>
    </source>
</evidence>
<dbReference type="Proteomes" id="UP001058860">
    <property type="component" value="Chromosome"/>
</dbReference>
<feature type="domain" description="Peptidase S8/S53" evidence="7">
    <location>
        <begin position="132"/>
        <end position="417"/>
    </location>
</feature>
<dbReference type="Pfam" id="PF00082">
    <property type="entry name" value="Peptidase_S8"/>
    <property type="match status" value="1"/>
</dbReference>
<keyword evidence="6" id="KW-0732">Signal</keyword>
<dbReference type="RefSeq" id="WP_353866003.1">
    <property type="nucleotide sequence ID" value="NZ_CP088295.1"/>
</dbReference>
<comment type="similarity">
    <text evidence="1 5">Belongs to the peptidase S8 family.</text>
</comment>
<accession>A0ABY5PML3</accession>
<dbReference type="Gene3D" id="3.40.50.200">
    <property type="entry name" value="Peptidase S8/S53 domain"/>
    <property type="match status" value="1"/>
</dbReference>
<protein>
    <submittedName>
        <fullName evidence="8">S8 family serine peptidase</fullName>
    </submittedName>
</protein>